<dbReference type="FunFam" id="1.20.1250.20:FF:000065">
    <property type="entry name" value="Putative MFS pantothenate transporter"/>
    <property type="match status" value="1"/>
</dbReference>
<feature type="transmembrane region" description="Helical" evidence="7">
    <location>
        <begin position="475"/>
        <end position="497"/>
    </location>
</feature>
<evidence type="ECO:0000256" key="1">
    <source>
        <dbReference type="ARBA" id="ARBA00004141"/>
    </source>
</evidence>
<feature type="transmembrane region" description="Helical" evidence="7">
    <location>
        <begin position="509"/>
        <end position="530"/>
    </location>
</feature>
<gene>
    <name evidence="8" type="ORF">SAPINGB_P004612</name>
</gene>
<evidence type="ECO:0000256" key="5">
    <source>
        <dbReference type="ARBA" id="ARBA00023136"/>
    </source>
</evidence>
<feature type="transmembrane region" description="Helical" evidence="7">
    <location>
        <begin position="386"/>
        <end position="403"/>
    </location>
</feature>
<feature type="transmembrane region" description="Helical" evidence="7">
    <location>
        <begin position="350"/>
        <end position="374"/>
    </location>
</feature>
<evidence type="ECO:0000256" key="4">
    <source>
        <dbReference type="ARBA" id="ARBA00022989"/>
    </source>
</evidence>
<feature type="transmembrane region" description="Helical" evidence="7">
    <location>
        <begin position="275"/>
        <end position="297"/>
    </location>
</feature>
<dbReference type="Gene3D" id="1.20.1250.20">
    <property type="entry name" value="MFS general substrate transporter like domains"/>
    <property type="match status" value="1"/>
</dbReference>
<dbReference type="PANTHER" id="PTHR43791">
    <property type="entry name" value="PERMEASE-RELATED"/>
    <property type="match status" value="1"/>
</dbReference>
<feature type="transmembrane region" description="Helical" evidence="7">
    <location>
        <begin position="443"/>
        <end position="463"/>
    </location>
</feature>
<keyword evidence="2" id="KW-0813">Transport</keyword>
<evidence type="ECO:0000256" key="6">
    <source>
        <dbReference type="ARBA" id="ARBA00037968"/>
    </source>
</evidence>
<proteinExistence type="inferred from homology"/>
<dbReference type="Pfam" id="PF07690">
    <property type="entry name" value="MFS_1"/>
    <property type="match status" value="1"/>
</dbReference>
<feature type="transmembrane region" description="Helical" evidence="7">
    <location>
        <begin position="107"/>
        <end position="125"/>
    </location>
</feature>
<reference evidence="8 9" key="1">
    <citation type="submission" date="2019-09" db="EMBL/GenBank/DDBJ databases">
        <authorList>
            <person name="Brejova B."/>
        </authorList>
    </citation>
    <scope>NUCLEOTIDE SEQUENCE [LARGE SCALE GENOMIC DNA]</scope>
</reference>
<dbReference type="OrthoDB" id="3639251at2759"/>
<feature type="transmembrane region" description="Helical" evidence="7">
    <location>
        <begin position="211"/>
        <end position="231"/>
    </location>
</feature>
<keyword evidence="9" id="KW-1185">Reference proteome</keyword>
<dbReference type="RefSeq" id="XP_031855218.1">
    <property type="nucleotide sequence ID" value="XM_031999327.1"/>
</dbReference>
<dbReference type="PANTHER" id="PTHR43791:SF15">
    <property type="entry name" value="TRANSPORTER SEO1-RELATED"/>
    <property type="match status" value="1"/>
</dbReference>
<dbReference type="GO" id="GO:0022857">
    <property type="term" value="F:transmembrane transporter activity"/>
    <property type="evidence" value="ECO:0007669"/>
    <property type="project" value="InterPro"/>
</dbReference>
<dbReference type="AlphaFoldDB" id="A0A5E8BXW2"/>
<feature type="transmembrane region" description="Helical" evidence="7">
    <location>
        <begin position="243"/>
        <end position="263"/>
    </location>
</feature>
<organism evidence="8 9">
    <name type="scientific">Magnusiomyces paraingens</name>
    <dbReference type="NCBI Taxonomy" id="2606893"/>
    <lineage>
        <taxon>Eukaryota</taxon>
        <taxon>Fungi</taxon>
        <taxon>Dikarya</taxon>
        <taxon>Ascomycota</taxon>
        <taxon>Saccharomycotina</taxon>
        <taxon>Dipodascomycetes</taxon>
        <taxon>Dipodascales</taxon>
        <taxon>Dipodascaceae</taxon>
        <taxon>Magnusiomyces</taxon>
    </lineage>
</organism>
<comment type="subcellular location">
    <subcellularLocation>
        <location evidence="1">Membrane</location>
        <topology evidence="1">Multi-pass membrane protein</topology>
    </subcellularLocation>
</comment>
<dbReference type="InterPro" id="IPR011701">
    <property type="entry name" value="MFS"/>
</dbReference>
<protein>
    <recommendedName>
        <fullName evidence="10">Major facilitator superfamily (MFS) profile domain-containing protein</fullName>
    </recommendedName>
</protein>
<accession>A0A5E8BXW2</accession>
<evidence type="ECO:0000313" key="8">
    <source>
        <dbReference type="EMBL" id="VVT55469.1"/>
    </source>
</evidence>
<dbReference type="EMBL" id="CABVLU010000003">
    <property type="protein sequence ID" value="VVT55469.1"/>
    <property type="molecule type" value="Genomic_DNA"/>
</dbReference>
<evidence type="ECO:0000313" key="9">
    <source>
        <dbReference type="Proteomes" id="UP000398389"/>
    </source>
</evidence>
<feature type="transmembrane region" description="Helical" evidence="7">
    <location>
        <begin position="415"/>
        <end position="437"/>
    </location>
</feature>
<keyword evidence="4 7" id="KW-1133">Transmembrane helix</keyword>
<dbReference type="InterPro" id="IPR036259">
    <property type="entry name" value="MFS_trans_sf"/>
</dbReference>
<sequence>MTFENFKSKFRNFQQKIHPYVPHLREIDEQYFIDKFSSKEKTNNREQFTVNQEKNELVYEVRDEANRKWWSLFDEYEYKEHRDKERKVNHKWYHWFDENDSPEERRLIIKLDILLCFFSFVMYWVKYLDQSNLNNAYVSGMKEDLGMKGNDLVNTQVVYTVGSVVFQIPMMYLIHRYPSNILLPSMDIAWGLFTLAIYRSTSVGMLQALRFFVGVFESAFYPTIHYLYGSWYKPAEYTRRGGIYYFGQMLGLLTSGLITASCYENLTGVHGLDGWRWMYIVDAIITLPVAVLGVYMLPGVPKQCYSLFLTDEDIFVARERLRKANIALETEGPQFFSWTLWKDLLWNWKYYAYVILGIWAWNNSNGSSGAYLLWLKSLKEYSVPMINKYSTITPALGIIWIYLTSAIADHARSRWGAIIFSQVFNLVGNIMLAVWYIPKGATWFAFCLQYFGWASSSVIYSWAADAMRHNPQQRAITVVSINMIGQATTAFTSVLVWKTVEAPRYLKGYSFTCTVIVVMMIWTTLMLPFYKKDERKHAHEQGILLYNSAKGETPPSVPQTLSDEEDYVQEHFVIEEEKKI</sequence>
<dbReference type="Proteomes" id="UP000398389">
    <property type="component" value="Unassembled WGS sequence"/>
</dbReference>
<dbReference type="GO" id="GO:0016020">
    <property type="term" value="C:membrane"/>
    <property type="evidence" value="ECO:0007669"/>
    <property type="project" value="UniProtKB-SubCell"/>
</dbReference>
<dbReference type="SUPFAM" id="SSF103473">
    <property type="entry name" value="MFS general substrate transporter"/>
    <property type="match status" value="1"/>
</dbReference>
<evidence type="ECO:0000256" key="7">
    <source>
        <dbReference type="SAM" id="Phobius"/>
    </source>
</evidence>
<comment type="similarity">
    <text evidence="6">Belongs to the major facilitator superfamily. Allantoate permease family.</text>
</comment>
<feature type="transmembrane region" description="Helical" evidence="7">
    <location>
        <begin position="157"/>
        <end position="174"/>
    </location>
</feature>
<name>A0A5E8BXW2_9ASCO</name>
<evidence type="ECO:0008006" key="10">
    <source>
        <dbReference type="Google" id="ProtNLM"/>
    </source>
</evidence>
<evidence type="ECO:0000256" key="2">
    <source>
        <dbReference type="ARBA" id="ARBA00022448"/>
    </source>
</evidence>
<keyword evidence="3 7" id="KW-0812">Transmembrane</keyword>
<keyword evidence="5 7" id="KW-0472">Membrane</keyword>
<feature type="transmembrane region" description="Helical" evidence="7">
    <location>
        <begin position="181"/>
        <end position="199"/>
    </location>
</feature>
<evidence type="ECO:0000256" key="3">
    <source>
        <dbReference type="ARBA" id="ARBA00022692"/>
    </source>
</evidence>
<dbReference type="GeneID" id="43583427"/>